<dbReference type="Proteomes" id="UP001042704">
    <property type="component" value="Chromosome"/>
</dbReference>
<organism evidence="1 2">
    <name type="scientific">Methanofollis aquaemaris</name>
    <dbReference type="NCBI Taxonomy" id="126734"/>
    <lineage>
        <taxon>Archaea</taxon>
        <taxon>Methanobacteriati</taxon>
        <taxon>Methanobacteriota</taxon>
        <taxon>Stenosarchaea group</taxon>
        <taxon>Methanomicrobia</taxon>
        <taxon>Methanomicrobiales</taxon>
        <taxon>Methanomicrobiaceae</taxon>
        <taxon>Methanofollis</taxon>
    </lineage>
</organism>
<sequence length="178" mass="20515">MTGATMEHFIPGKVTGTRTVRVRDREYERLRALGTVRESFSDVIERLLDFYEAYNGGVHSNDPGGFEGADLPENPVYRRVTLEHFTGTLALGEDVSFTIGFDPLANPLGRRGKGLVAFYKDGRRFCLFRVGKEHLWLYFPTDRRDTELEGWELVQNVFLDNYLEDGGMHLIRRQYQTM</sequence>
<dbReference type="AlphaFoldDB" id="A0A8A3S8J4"/>
<dbReference type="KEGG" id="maqe:RJ40_11120"/>
<evidence type="ECO:0000313" key="2">
    <source>
        <dbReference type="Proteomes" id="UP001042704"/>
    </source>
</evidence>
<dbReference type="RefSeq" id="WP_265580934.1">
    <property type="nucleotide sequence ID" value="NZ_CP036172.1"/>
</dbReference>
<dbReference type="EMBL" id="CP036172">
    <property type="protein sequence ID" value="QSZ68004.1"/>
    <property type="molecule type" value="Genomic_DNA"/>
</dbReference>
<protein>
    <submittedName>
        <fullName evidence="1">Uncharacterized protein</fullName>
    </submittedName>
</protein>
<reference evidence="1" key="2">
    <citation type="submission" date="2019-02" db="EMBL/GenBank/DDBJ databases">
        <authorList>
            <person name="Chen S.-C."/>
            <person name="Chien H.-H."/>
            <person name="Lai M.-C."/>
        </authorList>
    </citation>
    <scope>NUCLEOTIDE SEQUENCE</scope>
    <source>
        <strain evidence="1">N2F9704</strain>
    </source>
</reference>
<gene>
    <name evidence="1" type="ORF">RJ40_11120</name>
</gene>
<name>A0A8A3S8J4_9EURY</name>
<evidence type="ECO:0000313" key="1">
    <source>
        <dbReference type="EMBL" id="QSZ68004.1"/>
    </source>
</evidence>
<proteinExistence type="predicted"/>
<keyword evidence="2" id="KW-1185">Reference proteome</keyword>
<accession>A0A8A3S8J4</accession>
<reference evidence="1" key="1">
    <citation type="journal article" date="2001" name="Int. J. Syst. Evol. Microbiol.">
        <title>Methanofollis aquaemaris sp. nov., a methanogen isolated from an aquaculture fish pond.</title>
        <authorList>
            <person name="Lai M.C."/>
            <person name="Chen S.C."/>
        </authorList>
    </citation>
    <scope>NUCLEOTIDE SEQUENCE</scope>
    <source>
        <strain evidence="1">N2F9704</strain>
    </source>
</reference>
<dbReference type="GeneID" id="76424923"/>